<feature type="domain" description="UspA" evidence="1">
    <location>
        <begin position="7"/>
        <end position="158"/>
    </location>
</feature>
<dbReference type="PRINTS" id="PR01438">
    <property type="entry name" value="UNVRSLSTRESS"/>
</dbReference>
<protein>
    <recommendedName>
        <fullName evidence="1">UspA domain-containing protein</fullName>
    </recommendedName>
</protein>
<gene>
    <name evidence="2" type="ORF">SELMODRAFT_155902</name>
    <name evidence="3" type="ORF">SELMODRAFT_267677</name>
</gene>
<dbReference type="STRING" id="88036.D8RRV6"/>
<dbReference type="InterPro" id="IPR014729">
    <property type="entry name" value="Rossmann-like_a/b/a_fold"/>
</dbReference>
<dbReference type="KEGG" id="smo:SELMODRAFT_155902"/>
<dbReference type="EMBL" id="GL377623">
    <property type="protein sequence ID" value="EFJ15401.1"/>
    <property type="molecule type" value="Genomic_DNA"/>
</dbReference>
<dbReference type="KEGG" id="smo:SELMODRAFT_267677"/>
<keyword evidence="4" id="KW-1185">Reference proteome</keyword>
<dbReference type="Gramene" id="EFJ24950">
    <property type="protein sequence ID" value="EFJ24950"/>
    <property type="gene ID" value="SELMODRAFT_267677"/>
</dbReference>
<reference evidence="3 4" key="1">
    <citation type="journal article" date="2011" name="Science">
        <title>The Selaginella genome identifies genetic changes associated with the evolution of vascular plants.</title>
        <authorList>
            <person name="Banks J.A."/>
            <person name="Nishiyama T."/>
            <person name="Hasebe M."/>
            <person name="Bowman J.L."/>
            <person name="Gribskov M."/>
            <person name="dePamphilis C."/>
            <person name="Albert V.A."/>
            <person name="Aono N."/>
            <person name="Aoyama T."/>
            <person name="Ambrose B.A."/>
            <person name="Ashton N.W."/>
            <person name="Axtell M.J."/>
            <person name="Barker E."/>
            <person name="Barker M.S."/>
            <person name="Bennetzen J.L."/>
            <person name="Bonawitz N.D."/>
            <person name="Chapple C."/>
            <person name="Cheng C."/>
            <person name="Correa L.G."/>
            <person name="Dacre M."/>
            <person name="DeBarry J."/>
            <person name="Dreyer I."/>
            <person name="Elias M."/>
            <person name="Engstrom E.M."/>
            <person name="Estelle M."/>
            <person name="Feng L."/>
            <person name="Finet C."/>
            <person name="Floyd S.K."/>
            <person name="Frommer W.B."/>
            <person name="Fujita T."/>
            <person name="Gramzow L."/>
            <person name="Gutensohn M."/>
            <person name="Harholt J."/>
            <person name="Hattori M."/>
            <person name="Heyl A."/>
            <person name="Hirai T."/>
            <person name="Hiwatashi Y."/>
            <person name="Ishikawa M."/>
            <person name="Iwata M."/>
            <person name="Karol K.G."/>
            <person name="Koehler B."/>
            <person name="Kolukisaoglu U."/>
            <person name="Kubo M."/>
            <person name="Kurata T."/>
            <person name="Lalonde S."/>
            <person name="Li K."/>
            <person name="Li Y."/>
            <person name="Litt A."/>
            <person name="Lyons E."/>
            <person name="Manning G."/>
            <person name="Maruyama T."/>
            <person name="Michael T.P."/>
            <person name="Mikami K."/>
            <person name="Miyazaki S."/>
            <person name="Morinaga S."/>
            <person name="Murata T."/>
            <person name="Mueller-Roeber B."/>
            <person name="Nelson D.R."/>
            <person name="Obara M."/>
            <person name="Oguri Y."/>
            <person name="Olmstead R.G."/>
            <person name="Onodera N."/>
            <person name="Petersen B.L."/>
            <person name="Pils B."/>
            <person name="Prigge M."/>
            <person name="Rensing S.A."/>
            <person name="Riano-Pachon D.M."/>
            <person name="Roberts A.W."/>
            <person name="Sato Y."/>
            <person name="Scheller H.V."/>
            <person name="Schulz B."/>
            <person name="Schulz C."/>
            <person name="Shakirov E.V."/>
            <person name="Shibagaki N."/>
            <person name="Shinohara N."/>
            <person name="Shippen D.E."/>
            <person name="Soerensen I."/>
            <person name="Sotooka R."/>
            <person name="Sugimoto N."/>
            <person name="Sugita M."/>
            <person name="Sumikawa N."/>
            <person name="Tanurdzic M."/>
            <person name="Theissen G."/>
            <person name="Ulvskov P."/>
            <person name="Wakazuki S."/>
            <person name="Weng J.K."/>
            <person name="Willats W.W."/>
            <person name="Wipf D."/>
            <person name="Wolf P.G."/>
            <person name="Yang L."/>
            <person name="Zimmer A.D."/>
            <person name="Zhu Q."/>
            <person name="Mitros T."/>
            <person name="Hellsten U."/>
            <person name="Loque D."/>
            <person name="Otillar R."/>
            <person name="Salamov A."/>
            <person name="Schmutz J."/>
            <person name="Shapiro H."/>
            <person name="Lindquist E."/>
            <person name="Lucas S."/>
            <person name="Rokhsar D."/>
            <person name="Grigoriev I.V."/>
        </authorList>
    </citation>
    <scope>NUCLEOTIDE SEQUENCE [LARGE SCALE GENOMIC DNA]</scope>
</reference>
<dbReference type="FunCoup" id="D8RRV6">
    <property type="interactions" value="707"/>
</dbReference>
<dbReference type="eggNOG" id="ENOG502RXMC">
    <property type="taxonomic scope" value="Eukaryota"/>
</dbReference>
<dbReference type="PANTHER" id="PTHR46100">
    <property type="entry name" value="IMP2'P"/>
    <property type="match status" value="1"/>
</dbReference>
<dbReference type="SUPFAM" id="SSF52402">
    <property type="entry name" value="Adenine nucleotide alpha hydrolases-like"/>
    <property type="match status" value="1"/>
</dbReference>
<name>D8RRV6_SELML</name>
<dbReference type="Proteomes" id="UP000001514">
    <property type="component" value="Unassembled WGS sequence"/>
</dbReference>
<evidence type="ECO:0000313" key="4">
    <source>
        <dbReference type="Proteomes" id="UP000001514"/>
    </source>
</evidence>
<dbReference type="InterPro" id="IPR006016">
    <property type="entry name" value="UspA"/>
</dbReference>
<dbReference type="AlphaFoldDB" id="D8RRV6"/>
<dbReference type="OrthoDB" id="843225at2759"/>
<dbReference type="EMBL" id="GL377588">
    <property type="protein sequence ID" value="EFJ24950.1"/>
    <property type="molecule type" value="Genomic_DNA"/>
</dbReference>
<accession>D8RRV6</accession>
<dbReference type="Gramene" id="EFJ15401">
    <property type="protein sequence ID" value="EFJ15401"/>
    <property type="gene ID" value="SELMODRAFT_155902"/>
</dbReference>
<dbReference type="InParanoid" id="D8RRV6"/>
<dbReference type="HOGENOM" id="CLU_049301_9_0_1"/>
<dbReference type="Gene3D" id="3.40.50.620">
    <property type="entry name" value="HUPs"/>
    <property type="match status" value="1"/>
</dbReference>
<organism evidence="4">
    <name type="scientific">Selaginella moellendorffii</name>
    <name type="common">Spikemoss</name>
    <dbReference type="NCBI Taxonomy" id="88036"/>
    <lineage>
        <taxon>Eukaryota</taxon>
        <taxon>Viridiplantae</taxon>
        <taxon>Streptophyta</taxon>
        <taxon>Embryophyta</taxon>
        <taxon>Tracheophyta</taxon>
        <taxon>Lycopodiopsida</taxon>
        <taxon>Selaginellales</taxon>
        <taxon>Selaginellaceae</taxon>
        <taxon>Selaginella</taxon>
    </lineage>
</organism>
<dbReference type="CDD" id="cd23659">
    <property type="entry name" value="USP_At3g01520-like"/>
    <property type="match status" value="1"/>
</dbReference>
<evidence type="ECO:0000313" key="2">
    <source>
        <dbReference type="EMBL" id="EFJ15401.1"/>
    </source>
</evidence>
<proteinExistence type="predicted"/>
<dbReference type="Pfam" id="PF00582">
    <property type="entry name" value="Usp"/>
    <property type="match status" value="1"/>
</dbReference>
<dbReference type="OMA" id="CEAHEKQ"/>
<dbReference type="InterPro" id="IPR006015">
    <property type="entry name" value="Universal_stress_UspA"/>
</dbReference>
<dbReference type="PANTHER" id="PTHR46100:SF4">
    <property type="entry name" value="USPA DOMAIN-CONTAINING PROTEIN"/>
    <property type="match status" value="1"/>
</dbReference>
<sequence>MATAHERRVGVAMDFSEGSKAALKWTVENVVRGGDYLILFMVVKTELEGKSQLWEQGGSPLIPLCDLGEGQILKGYGVTPDAEVVTLLEQVAREKNIVVVGKVYYGDPREKLCDAATDFPLSCMVVGSRGLGPLKRAILGSVSNYVVNTAQCPVTVVKH</sequence>
<evidence type="ECO:0000313" key="3">
    <source>
        <dbReference type="EMBL" id="EFJ24950.1"/>
    </source>
</evidence>
<evidence type="ECO:0000259" key="1">
    <source>
        <dbReference type="Pfam" id="PF00582"/>
    </source>
</evidence>